<gene>
    <name evidence="3" type="ORF">SEMRO_1195_G251360.1</name>
</gene>
<feature type="compositionally biased region" description="Basic residues" evidence="1">
    <location>
        <begin position="417"/>
        <end position="430"/>
    </location>
</feature>
<reference evidence="3" key="1">
    <citation type="submission" date="2020-06" db="EMBL/GenBank/DDBJ databases">
        <authorList>
            <consortium name="Plant Systems Biology data submission"/>
        </authorList>
    </citation>
    <scope>NUCLEOTIDE SEQUENCE</scope>
    <source>
        <strain evidence="3">D6</strain>
    </source>
</reference>
<keyword evidence="4" id="KW-1185">Reference proteome</keyword>
<feature type="region of interest" description="Disordered" evidence="1">
    <location>
        <begin position="163"/>
        <end position="192"/>
    </location>
</feature>
<feature type="region of interest" description="Disordered" evidence="1">
    <location>
        <begin position="409"/>
        <end position="430"/>
    </location>
</feature>
<name>A0A9N8HSS1_9STRA</name>
<keyword evidence="2" id="KW-1133">Transmembrane helix</keyword>
<accession>A0A9N8HSS1</accession>
<evidence type="ECO:0000313" key="3">
    <source>
        <dbReference type="EMBL" id="CAB9521443.1"/>
    </source>
</evidence>
<evidence type="ECO:0000313" key="4">
    <source>
        <dbReference type="Proteomes" id="UP001153069"/>
    </source>
</evidence>
<keyword evidence="2" id="KW-0472">Membrane</keyword>
<feature type="compositionally biased region" description="Basic residues" evidence="1">
    <location>
        <begin position="166"/>
        <end position="178"/>
    </location>
</feature>
<keyword evidence="2" id="KW-0812">Transmembrane</keyword>
<feature type="transmembrane region" description="Helical" evidence="2">
    <location>
        <begin position="248"/>
        <end position="276"/>
    </location>
</feature>
<feature type="transmembrane region" description="Helical" evidence="2">
    <location>
        <begin position="316"/>
        <end position="334"/>
    </location>
</feature>
<evidence type="ECO:0000256" key="1">
    <source>
        <dbReference type="SAM" id="MobiDB-lite"/>
    </source>
</evidence>
<proteinExistence type="predicted"/>
<dbReference type="EMBL" id="CAICTM010001193">
    <property type="protein sequence ID" value="CAB9521443.1"/>
    <property type="molecule type" value="Genomic_DNA"/>
</dbReference>
<organism evidence="3 4">
    <name type="scientific">Seminavis robusta</name>
    <dbReference type="NCBI Taxonomy" id="568900"/>
    <lineage>
        <taxon>Eukaryota</taxon>
        <taxon>Sar</taxon>
        <taxon>Stramenopiles</taxon>
        <taxon>Ochrophyta</taxon>
        <taxon>Bacillariophyta</taxon>
        <taxon>Bacillariophyceae</taxon>
        <taxon>Bacillariophycidae</taxon>
        <taxon>Naviculales</taxon>
        <taxon>Naviculaceae</taxon>
        <taxon>Seminavis</taxon>
    </lineage>
</organism>
<evidence type="ECO:0000256" key="2">
    <source>
        <dbReference type="SAM" id="Phobius"/>
    </source>
</evidence>
<protein>
    <submittedName>
        <fullName evidence="3">Uncharacterized protein</fullName>
    </submittedName>
</protein>
<comment type="caution">
    <text evidence="3">The sequence shown here is derived from an EMBL/GenBank/DDBJ whole genome shotgun (WGS) entry which is preliminary data.</text>
</comment>
<dbReference type="Proteomes" id="UP001153069">
    <property type="component" value="Unassembled WGS sequence"/>
</dbReference>
<sequence>MRQRAAVAATPPRSAESDHGQWQHQPRQRSSYHHPADSRSLSVRQLDTGADGIVTDGTVAAAEAVRRRRGHPLTNQTNHFHQTATTVERHSPQHYMAEYNKNYGLDITTSASVESITAPHSTGGIPTISTTSTSSAATYTHHGATGYSSTAASEIYYNQYYGSNHQQHHNNNHQHHSRSSSYDENNPALRRNSASLPNAHKLSFQHFERSFHMDPNPLAAVHFRTALHVPDNQYRAFLHGKGRDTTPVLNPICCANTCAGFSFVGFLFLVFIGILLDTQPLFISGTLPSAIKEYDGGKTATIYFVTAERLPSSSNAYQASFAYLATLLACLYYVHNERLDKRRAYQDIPDAASTAGMVGGDVLPEVVMNTATGEPGYRVSAWNRLASATVTVRAREWVGAAAARIWNGRGAPNNPRAGRKMRTKTCAKTV</sequence>
<dbReference type="AlphaFoldDB" id="A0A9N8HSS1"/>
<feature type="region of interest" description="Disordered" evidence="1">
    <location>
        <begin position="1"/>
        <end position="39"/>
    </location>
</feature>